<dbReference type="CDD" id="cd06225">
    <property type="entry name" value="HAMP"/>
    <property type="match status" value="1"/>
</dbReference>
<dbReference type="SMART" id="SM00388">
    <property type="entry name" value="HisKA"/>
    <property type="match status" value="1"/>
</dbReference>
<evidence type="ECO:0000256" key="8">
    <source>
        <dbReference type="ARBA" id="ARBA00022741"/>
    </source>
</evidence>
<dbReference type="SMART" id="SM00304">
    <property type="entry name" value="HAMP"/>
    <property type="match status" value="1"/>
</dbReference>
<feature type="transmembrane region" description="Helical" evidence="15">
    <location>
        <begin position="23"/>
        <end position="46"/>
    </location>
</feature>
<evidence type="ECO:0000256" key="5">
    <source>
        <dbReference type="ARBA" id="ARBA00022553"/>
    </source>
</evidence>
<evidence type="ECO:0000256" key="6">
    <source>
        <dbReference type="ARBA" id="ARBA00022679"/>
    </source>
</evidence>
<evidence type="ECO:0000256" key="13">
    <source>
        <dbReference type="ARBA" id="ARBA00023136"/>
    </source>
</evidence>
<evidence type="ECO:0000256" key="9">
    <source>
        <dbReference type="ARBA" id="ARBA00022777"/>
    </source>
</evidence>
<dbReference type="InterPro" id="IPR047669">
    <property type="entry name" value="MtrAB_MtrB"/>
</dbReference>
<dbReference type="Gene3D" id="6.10.340.10">
    <property type="match status" value="1"/>
</dbReference>
<dbReference type="InterPro" id="IPR004358">
    <property type="entry name" value="Sig_transdc_His_kin-like_C"/>
</dbReference>
<dbReference type="SUPFAM" id="SSF55874">
    <property type="entry name" value="ATPase domain of HSP90 chaperone/DNA topoisomerase II/histidine kinase"/>
    <property type="match status" value="1"/>
</dbReference>
<evidence type="ECO:0000259" key="16">
    <source>
        <dbReference type="PROSITE" id="PS50109"/>
    </source>
</evidence>
<dbReference type="Gene3D" id="3.30.565.10">
    <property type="entry name" value="Histidine kinase-like ATPase, C-terminal domain"/>
    <property type="match status" value="1"/>
</dbReference>
<dbReference type="PROSITE" id="PS50109">
    <property type="entry name" value="HIS_KIN"/>
    <property type="match status" value="1"/>
</dbReference>
<dbReference type="CDD" id="cd00075">
    <property type="entry name" value="HATPase"/>
    <property type="match status" value="1"/>
</dbReference>
<proteinExistence type="predicted"/>
<evidence type="ECO:0000256" key="10">
    <source>
        <dbReference type="ARBA" id="ARBA00022840"/>
    </source>
</evidence>
<evidence type="ECO:0000256" key="12">
    <source>
        <dbReference type="ARBA" id="ARBA00023012"/>
    </source>
</evidence>
<reference evidence="18" key="1">
    <citation type="journal article" date="2014" name="Int. J. Syst. Evol. Microbiol.">
        <title>Complete genome sequence of Corynebacterium casei LMG S-19264T (=DSM 44701T), isolated from a smear-ripened cheese.</title>
        <authorList>
            <consortium name="US DOE Joint Genome Institute (JGI-PGF)"/>
            <person name="Walter F."/>
            <person name="Albersmeier A."/>
            <person name="Kalinowski J."/>
            <person name="Ruckert C."/>
        </authorList>
    </citation>
    <scope>NUCLEOTIDE SEQUENCE</scope>
    <source>
        <strain evidence="18">CCM 8606</strain>
    </source>
</reference>
<dbReference type="PANTHER" id="PTHR45528">
    <property type="entry name" value="SENSOR HISTIDINE KINASE CPXA"/>
    <property type="match status" value="1"/>
</dbReference>
<keyword evidence="9 18" id="KW-0418">Kinase</keyword>
<evidence type="ECO:0000256" key="2">
    <source>
        <dbReference type="ARBA" id="ARBA00004651"/>
    </source>
</evidence>
<dbReference type="PANTHER" id="PTHR45528:SF1">
    <property type="entry name" value="SENSOR HISTIDINE KINASE CPXA"/>
    <property type="match status" value="1"/>
</dbReference>
<keyword evidence="6" id="KW-0808">Transferase</keyword>
<dbReference type="Pfam" id="PF00672">
    <property type="entry name" value="HAMP"/>
    <property type="match status" value="1"/>
</dbReference>
<dbReference type="InterPro" id="IPR003661">
    <property type="entry name" value="HisK_dim/P_dom"/>
</dbReference>
<keyword evidence="8" id="KW-0547">Nucleotide-binding</keyword>
<dbReference type="FunFam" id="1.10.287.130:FF:000010">
    <property type="entry name" value="Two-component sensor histidine kinase"/>
    <property type="match status" value="1"/>
</dbReference>
<evidence type="ECO:0000256" key="3">
    <source>
        <dbReference type="ARBA" id="ARBA00012438"/>
    </source>
</evidence>
<dbReference type="RefSeq" id="WP_188354642.1">
    <property type="nucleotide sequence ID" value="NZ_BMDH01000001.1"/>
</dbReference>
<name>A0A8J3AI17_9BIFI</name>
<feature type="domain" description="Histidine kinase" evidence="16">
    <location>
        <begin position="285"/>
        <end position="502"/>
    </location>
</feature>
<feature type="domain" description="HAMP" evidence="17">
    <location>
        <begin position="218"/>
        <end position="270"/>
    </location>
</feature>
<dbReference type="GO" id="GO:0005886">
    <property type="term" value="C:plasma membrane"/>
    <property type="evidence" value="ECO:0007669"/>
    <property type="project" value="UniProtKB-SubCell"/>
</dbReference>
<dbReference type="Pfam" id="PF02518">
    <property type="entry name" value="HATPase_c"/>
    <property type="match status" value="1"/>
</dbReference>
<keyword evidence="5" id="KW-0597">Phosphoprotein</keyword>
<protein>
    <recommendedName>
        <fullName evidence="14">Sensor histidine kinase MtrB</fullName>
        <ecNumber evidence="3">2.7.13.3</ecNumber>
    </recommendedName>
</protein>
<dbReference type="Pfam" id="PF00512">
    <property type="entry name" value="HisKA"/>
    <property type="match status" value="1"/>
</dbReference>
<dbReference type="PRINTS" id="PR00344">
    <property type="entry name" value="BCTRLSENSOR"/>
</dbReference>
<dbReference type="InterPro" id="IPR003660">
    <property type="entry name" value="HAMP_dom"/>
</dbReference>
<dbReference type="SMART" id="SM00387">
    <property type="entry name" value="HATPase_c"/>
    <property type="match status" value="1"/>
</dbReference>
<keyword evidence="4" id="KW-1003">Cell membrane</keyword>
<dbReference type="SUPFAM" id="SSF158472">
    <property type="entry name" value="HAMP domain-like"/>
    <property type="match status" value="1"/>
</dbReference>
<dbReference type="NCBIfam" id="NF040691">
    <property type="entry name" value="MtrAB_MtrB"/>
    <property type="match status" value="1"/>
</dbReference>
<dbReference type="GO" id="GO:0005524">
    <property type="term" value="F:ATP binding"/>
    <property type="evidence" value="ECO:0007669"/>
    <property type="project" value="UniProtKB-KW"/>
</dbReference>
<dbReference type="CDD" id="cd00082">
    <property type="entry name" value="HisKA"/>
    <property type="match status" value="1"/>
</dbReference>
<evidence type="ECO:0000259" key="17">
    <source>
        <dbReference type="PROSITE" id="PS50885"/>
    </source>
</evidence>
<reference evidence="18" key="2">
    <citation type="submission" date="2020-09" db="EMBL/GenBank/DDBJ databases">
        <authorList>
            <person name="Sun Q."/>
            <person name="Sedlacek I."/>
        </authorList>
    </citation>
    <scope>NUCLEOTIDE SEQUENCE</scope>
    <source>
        <strain evidence="18">CCM 8606</strain>
    </source>
</reference>
<keyword evidence="12" id="KW-0902">Two-component regulatory system</keyword>
<sequence length="556" mass="61069">MARVISPLNRMQYHVEHSLRARAIVTILALSLLVAFGFASVSLISVRSTLQEQAKTQVQSDFIGAVRDAQSILASATVTNNSASQRLITSLASTLQNSSAENLLAVHIEEESTYGSLAPVSTDPSYVRTISSQLDDTLGTCLQECILFQPVNAAREGNNPGAVLASVITMPNGIRLHLFSIYSFDAQQRSVVTIQRALLVACLIMTCAMAILAWQLISSMITPISHVATAASQLAQGALETRVEHNRMDEIGVLQVSFNDMASSLERTFDELEALSAMQQRFVSDVSHELRTPVTTIRMASDLLMSHKQSFDTPTERTIELLDEQTQRFQSMLADLLEISRYDAGSTHLEVSCLDVRSAIEQAINDIKPLADIKKIEVRKIIPEHELMIYADGPRITRIARNLLGNAIDFANGKPIEVAVADNDFAWAFAVCDHGSGMSSDDVSHIFERFWRADVSRSRLTGGTGLGLSIAQLDAQIHHGSIDVHSVLDEGTCFIVTFPKTNNTHDQSDELGNEQLDQHILSDKTAHINASYEYAPIRFSTDHVGFTLVKLGEDFE</sequence>
<evidence type="ECO:0000256" key="1">
    <source>
        <dbReference type="ARBA" id="ARBA00000085"/>
    </source>
</evidence>
<comment type="subcellular location">
    <subcellularLocation>
        <location evidence="2">Cell membrane</location>
        <topology evidence="2">Multi-pass membrane protein</topology>
    </subcellularLocation>
</comment>
<dbReference type="FunFam" id="3.30.565.10:FF:000006">
    <property type="entry name" value="Sensor histidine kinase WalK"/>
    <property type="match status" value="1"/>
</dbReference>
<evidence type="ECO:0000313" key="19">
    <source>
        <dbReference type="Proteomes" id="UP000619536"/>
    </source>
</evidence>
<dbReference type="GO" id="GO:0000155">
    <property type="term" value="F:phosphorelay sensor kinase activity"/>
    <property type="evidence" value="ECO:0007669"/>
    <property type="project" value="InterPro"/>
</dbReference>
<comment type="caution">
    <text evidence="18">The sequence shown here is derived from an EMBL/GenBank/DDBJ whole genome shotgun (WGS) entry which is preliminary data.</text>
</comment>
<accession>A0A8J3AI17</accession>
<dbReference type="PROSITE" id="PS50885">
    <property type="entry name" value="HAMP"/>
    <property type="match status" value="1"/>
</dbReference>
<evidence type="ECO:0000256" key="14">
    <source>
        <dbReference type="ARBA" id="ARBA00035305"/>
    </source>
</evidence>
<dbReference type="InterPro" id="IPR005467">
    <property type="entry name" value="His_kinase_dom"/>
</dbReference>
<dbReference type="InterPro" id="IPR050398">
    <property type="entry name" value="HssS/ArlS-like"/>
</dbReference>
<dbReference type="Gene3D" id="1.10.287.130">
    <property type="match status" value="1"/>
</dbReference>
<dbReference type="Proteomes" id="UP000619536">
    <property type="component" value="Unassembled WGS sequence"/>
</dbReference>
<keyword evidence="11 15" id="KW-1133">Transmembrane helix</keyword>
<dbReference type="InterPro" id="IPR036097">
    <property type="entry name" value="HisK_dim/P_sf"/>
</dbReference>
<dbReference type="EC" id="2.7.13.3" evidence="3"/>
<evidence type="ECO:0000256" key="4">
    <source>
        <dbReference type="ARBA" id="ARBA00022475"/>
    </source>
</evidence>
<gene>
    <name evidence="18" type="ORF">GCM10007377_04920</name>
</gene>
<dbReference type="InterPro" id="IPR003594">
    <property type="entry name" value="HATPase_dom"/>
</dbReference>
<dbReference type="SUPFAM" id="SSF47384">
    <property type="entry name" value="Homodimeric domain of signal transducing histidine kinase"/>
    <property type="match status" value="1"/>
</dbReference>
<dbReference type="EMBL" id="BMDH01000001">
    <property type="protein sequence ID" value="GGI13230.1"/>
    <property type="molecule type" value="Genomic_DNA"/>
</dbReference>
<comment type="catalytic activity">
    <reaction evidence="1">
        <text>ATP + protein L-histidine = ADP + protein N-phospho-L-histidine.</text>
        <dbReference type="EC" id="2.7.13.3"/>
    </reaction>
</comment>
<feature type="transmembrane region" description="Helical" evidence="15">
    <location>
        <begin position="197"/>
        <end position="217"/>
    </location>
</feature>
<evidence type="ECO:0000313" key="18">
    <source>
        <dbReference type="EMBL" id="GGI13230.1"/>
    </source>
</evidence>
<keyword evidence="7 15" id="KW-0812">Transmembrane</keyword>
<evidence type="ECO:0000256" key="7">
    <source>
        <dbReference type="ARBA" id="ARBA00022692"/>
    </source>
</evidence>
<evidence type="ECO:0000256" key="11">
    <source>
        <dbReference type="ARBA" id="ARBA00022989"/>
    </source>
</evidence>
<keyword evidence="10" id="KW-0067">ATP-binding</keyword>
<evidence type="ECO:0000256" key="15">
    <source>
        <dbReference type="SAM" id="Phobius"/>
    </source>
</evidence>
<dbReference type="AlphaFoldDB" id="A0A8J3AI17"/>
<keyword evidence="19" id="KW-1185">Reference proteome</keyword>
<keyword evidence="13 15" id="KW-0472">Membrane</keyword>
<dbReference type="InterPro" id="IPR036890">
    <property type="entry name" value="HATPase_C_sf"/>
</dbReference>
<organism evidence="18 19">
    <name type="scientific">Galliscardovia ingluviei</name>
    <dbReference type="NCBI Taxonomy" id="1769422"/>
    <lineage>
        <taxon>Bacteria</taxon>
        <taxon>Bacillati</taxon>
        <taxon>Actinomycetota</taxon>
        <taxon>Actinomycetes</taxon>
        <taxon>Bifidobacteriales</taxon>
        <taxon>Bifidobacteriaceae</taxon>
        <taxon>Galliscardovia</taxon>
    </lineage>
</organism>